<dbReference type="InterPro" id="IPR011009">
    <property type="entry name" value="Kinase-like_dom_sf"/>
</dbReference>
<dbReference type="Gene3D" id="3.90.1200.10">
    <property type="match status" value="1"/>
</dbReference>
<feature type="domain" description="Aminoglycoside phosphotransferase" evidence="1">
    <location>
        <begin position="172"/>
        <end position="367"/>
    </location>
</feature>
<proteinExistence type="predicted"/>
<reference evidence="2 3" key="1">
    <citation type="submission" date="2024-02" db="EMBL/GenBank/DDBJ databases">
        <title>Deinococcus xinjiangensis NBRC 107630.</title>
        <authorList>
            <person name="Ichikawa N."/>
            <person name="Katano-Makiyama Y."/>
            <person name="Hidaka K."/>
        </authorList>
    </citation>
    <scope>NUCLEOTIDE SEQUENCE [LARGE SCALE GENOMIC DNA]</scope>
    <source>
        <strain evidence="2 3">NBRC 107630</strain>
    </source>
</reference>
<protein>
    <recommendedName>
        <fullName evidence="1">Aminoglycoside phosphotransferase domain-containing protein</fullName>
    </recommendedName>
</protein>
<keyword evidence="3" id="KW-1185">Reference proteome</keyword>
<evidence type="ECO:0000313" key="2">
    <source>
        <dbReference type="EMBL" id="GAA5501200.1"/>
    </source>
</evidence>
<organism evidence="2 3">
    <name type="scientific">Deinococcus xinjiangensis</name>
    <dbReference type="NCBI Taxonomy" id="457454"/>
    <lineage>
        <taxon>Bacteria</taxon>
        <taxon>Thermotogati</taxon>
        <taxon>Deinococcota</taxon>
        <taxon>Deinococci</taxon>
        <taxon>Deinococcales</taxon>
        <taxon>Deinococcaceae</taxon>
        <taxon>Deinococcus</taxon>
    </lineage>
</organism>
<dbReference type="InterPro" id="IPR002575">
    <property type="entry name" value="Aminoglycoside_PTrfase"/>
</dbReference>
<comment type="caution">
    <text evidence="2">The sequence shown here is derived from an EMBL/GenBank/DDBJ whole genome shotgun (WGS) entry which is preliminary data.</text>
</comment>
<sequence length="417" mass="46383">MPPWAVPPADRETTLHLVAAHPDGQRVAWQRLTVKVMTYYGANIAEAAATVGWTGPLLRRLAFEELPPAGEMLRFEVAWQLDVTPAHQVWIQPQELPPPQRAWAEAALKPAVTPWFQPKWAAQTLAWLDAELSEQGLSRAGPPKTRKHWQISALWEVPTVTGRVFLKAVPTFFDREVEWTPLLSRELRGAAPSVLAADRERGLLLLGDRGDPPEQPDLVRVMTHLAQVQQASLGLPLGTLRDRGPEFILLWLERLLSDDLLLVGQEGGFTPAEAERLRATHPALVAALERLAHSPIPRTVGHGDLHNGNLLEQDGQLTFLDWSDICRTHPFLDANPAYFAPWGSAADQAALAQAQDAYLAQWQAYAPPDELLRLFANALQVGELFRALGYVDGIQAHVADKTEWHDAHLDHLRKLLP</sequence>
<dbReference type="EMBL" id="BAABRN010000007">
    <property type="protein sequence ID" value="GAA5501200.1"/>
    <property type="molecule type" value="Genomic_DNA"/>
</dbReference>
<gene>
    <name evidence="2" type="ORF">Dxin01_00932</name>
</gene>
<dbReference type="Pfam" id="PF01636">
    <property type="entry name" value="APH"/>
    <property type="match status" value="1"/>
</dbReference>
<evidence type="ECO:0000259" key="1">
    <source>
        <dbReference type="Pfam" id="PF01636"/>
    </source>
</evidence>
<dbReference type="Proteomes" id="UP001458946">
    <property type="component" value="Unassembled WGS sequence"/>
</dbReference>
<name>A0ABP9VAK2_9DEIO</name>
<accession>A0ABP9VAK2</accession>
<evidence type="ECO:0000313" key="3">
    <source>
        <dbReference type="Proteomes" id="UP001458946"/>
    </source>
</evidence>
<dbReference type="SUPFAM" id="SSF56112">
    <property type="entry name" value="Protein kinase-like (PK-like)"/>
    <property type="match status" value="1"/>
</dbReference>